<comment type="caution">
    <text evidence="2">The sequence shown here is derived from an EMBL/GenBank/DDBJ whole genome shotgun (WGS) entry which is preliminary data.</text>
</comment>
<sequence length="142" mass="16165">MRPTVQVNEANQKFFVKVFQKGLQAGPFNESLALSRPASMTEIRARAEKHVEAEEDKEDRLQAEKETPSVGKKITPGTQTQAVVSHQAAPAKKVCVEKYTMLRATRAQILKEVYHLRLLDIPPPTKRQLGPSREEWCEFHRT</sequence>
<evidence type="ECO:0000313" key="2">
    <source>
        <dbReference type="EMBL" id="RDX72942.1"/>
    </source>
</evidence>
<reference evidence="2" key="1">
    <citation type="submission" date="2018-05" db="EMBL/GenBank/DDBJ databases">
        <title>Draft genome of Mucuna pruriens seed.</title>
        <authorList>
            <person name="Nnadi N.E."/>
            <person name="Vos R."/>
            <person name="Hasami M.H."/>
            <person name="Devisetty U.K."/>
            <person name="Aguiy J.C."/>
        </authorList>
    </citation>
    <scope>NUCLEOTIDE SEQUENCE [LARGE SCALE GENOMIC DNA]</scope>
    <source>
        <strain evidence="2">JCA_2017</strain>
    </source>
</reference>
<organism evidence="2 3">
    <name type="scientific">Mucuna pruriens</name>
    <name type="common">Velvet bean</name>
    <name type="synonym">Dolichos pruriens</name>
    <dbReference type="NCBI Taxonomy" id="157652"/>
    <lineage>
        <taxon>Eukaryota</taxon>
        <taxon>Viridiplantae</taxon>
        <taxon>Streptophyta</taxon>
        <taxon>Embryophyta</taxon>
        <taxon>Tracheophyta</taxon>
        <taxon>Spermatophyta</taxon>
        <taxon>Magnoliopsida</taxon>
        <taxon>eudicotyledons</taxon>
        <taxon>Gunneridae</taxon>
        <taxon>Pentapetalae</taxon>
        <taxon>rosids</taxon>
        <taxon>fabids</taxon>
        <taxon>Fabales</taxon>
        <taxon>Fabaceae</taxon>
        <taxon>Papilionoideae</taxon>
        <taxon>50 kb inversion clade</taxon>
        <taxon>NPAAA clade</taxon>
        <taxon>indigoferoid/millettioid clade</taxon>
        <taxon>Phaseoleae</taxon>
        <taxon>Mucuna</taxon>
    </lineage>
</organism>
<keyword evidence="3" id="KW-1185">Reference proteome</keyword>
<dbReference type="OrthoDB" id="1751087at2759"/>
<evidence type="ECO:0000313" key="3">
    <source>
        <dbReference type="Proteomes" id="UP000257109"/>
    </source>
</evidence>
<dbReference type="Proteomes" id="UP000257109">
    <property type="component" value="Unassembled WGS sequence"/>
</dbReference>
<evidence type="ECO:0000256" key="1">
    <source>
        <dbReference type="SAM" id="MobiDB-lite"/>
    </source>
</evidence>
<proteinExistence type="predicted"/>
<protein>
    <submittedName>
        <fullName evidence="2">Uncharacterized protein</fullName>
    </submittedName>
</protein>
<dbReference type="EMBL" id="QJKJ01010705">
    <property type="protein sequence ID" value="RDX72942.1"/>
    <property type="molecule type" value="Genomic_DNA"/>
</dbReference>
<accession>A0A371F3S3</accession>
<feature type="compositionally biased region" description="Basic and acidic residues" evidence="1">
    <location>
        <begin position="50"/>
        <end position="67"/>
    </location>
</feature>
<name>A0A371F3S3_MUCPR</name>
<dbReference type="AlphaFoldDB" id="A0A371F3S3"/>
<feature type="non-terminal residue" evidence="2">
    <location>
        <position position="1"/>
    </location>
</feature>
<gene>
    <name evidence="2" type="ORF">CR513_47524</name>
</gene>
<feature type="region of interest" description="Disordered" evidence="1">
    <location>
        <begin position="50"/>
        <end position="75"/>
    </location>
</feature>